<evidence type="ECO:0000313" key="1">
    <source>
        <dbReference type="EMBL" id="GAH22637.1"/>
    </source>
</evidence>
<feature type="non-terminal residue" evidence="1">
    <location>
        <position position="1"/>
    </location>
</feature>
<dbReference type="EMBL" id="BARU01003317">
    <property type="protein sequence ID" value="GAH22637.1"/>
    <property type="molecule type" value="Genomic_DNA"/>
</dbReference>
<dbReference type="AlphaFoldDB" id="X1DR39"/>
<reference evidence="1" key="1">
    <citation type="journal article" date="2014" name="Front. Microbiol.">
        <title>High frequency of phylogenetically diverse reductive dehalogenase-homologous genes in deep subseafloor sedimentary metagenomes.</title>
        <authorList>
            <person name="Kawai M."/>
            <person name="Futagami T."/>
            <person name="Toyoda A."/>
            <person name="Takaki Y."/>
            <person name="Nishi S."/>
            <person name="Hori S."/>
            <person name="Arai W."/>
            <person name="Tsubouchi T."/>
            <person name="Morono Y."/>
            <person name="Uchiyama I."/>
            <person name="Ito T."/>
            <person name="Fujiyama A."/>
            <person name="Inagaki F."/>
            <person name="Takami H."/>
        </authorList>
    </citation>
    <scope>NUCLEOTIDE SEQUENCE</scope>
    <source>
        <strain evidence="1">Expedition CK06-06</strain>
    </source>
</reference>
<proteinExistence type="predicted"/>
<gene>
    <name evidence="1" type="ORF">S03H2_07263</name>
</gene>
<sequence length="35" mass="4284">LVFNMIEVYNDKDKLDGFIDGKQYLNKKKKKNWIH</sequence>
<name>X1DR39_9ZZZZ</name>
<protein>
    <submittedName>
        <fullName evidence="1">Uncharacterized protein</fullName>
    </submittedName>
</protein>
<accession>X1DR39</accession>
<comment type="caution">
    <text evidence="1">The sequence shown here is derived from an EMBL/GenBank/DDBJ whole genome shotgun (WGS) entry which is preliminary data.</text>
</comment>
<organism evidence="1">
    <name type="scientific">marine sediment metagenome</name>
    <dbReference type="NCBI Taxonomy" id="412755"/>
    <lineage>
        <taxon>unclassified sequences</taxon>
        <taxon>metagenomes</taxon>
        <taxon>ecological metagenomes</taxon>
    </lineage>
</organism>